<protein>
    <submittedName>
        <fullName evidence="2">Uncharacterized protein</fullName>
    </submittedName>
</protein>
<dbReference type="EMBL" id="VSRR010000199">
    <property type="protein sequence ID" value="MPC12127.1"/>
    <property type="molecule type" value="Genomic_DNA"/>
</dbReference>
<evidence type="ECO:0000313" key="3">
    <source>
        <dbReference type="Proteomes" id="UP000324222"/>
    </source>
</evidence>
<sequence>MCEYGETWAGWSVAGQTGSVKVRYGEVQREGETDGDGQVKRRQIRDGGQEKDSAGRKSVWHAGLGCNRRRTTWIINSSLHLGKEHPHSQRITELILPLGSRREPHAPGARRCEREAGDDTTVGGVHGAEVTRQSAPEHLQHRQAQLHRHLTARTTRACNSARDALHNGNATLLYMAKHEHECDAPPLCEPASSALR</sequence>
<feature type="region of interest" description="Disordered" evidence="1">
    <location>
        <begin position="25"/>
        <end position="58"/>
    </location>
</feature>
<name>A0A5B7CQM8_PORTR</name>
<keyword evidence="3" id="KW-1185">Reference proteome</keyword>
<comment type="caution">
    <text evidence="2">The sequence shown here is derived from an EMBL/GenBank/DDBJ whole genome shotgun (WGS) entry which is preliminary data.</text>
</comment>
<organism evidence="2 3">
    <name type="scientific">Portunus trituberculatus</name>
    <name type="common">Swimming crab</name>
    <name type="synonym">Neptunus trituberculatus</name>
    <dbReference type="NCBI Taxonomy" id="210409"/>
    <lineage>
        <taxon>Eukaryota</taxon>
        <taxon>Metazoa</taxon>
        <taxon>Ecdysozoa</taxon>
        <taxon>Arthropoda</taxon>
        <taxon>Crustacea</taxon>
        <taxon>Multicrustacea</taxon>
        <taxon>Malacostraca</taxon>
        <taxon>Eumalacostraca</taxon>
        <taxon>Eucarida</taxon>
        <taxon>Decapoda</taxon>
        <taxon>Pleocyemata</taxon>
        <taxon>Brachyura</taxon>
        <taxon>Eubrachyura</taxon>
        <taxon>Portunoidea</taxon>
        <taxon>Portunidae</taxon>
        <taxon>Portuninae</taxon>
        <taxon>Portunus</taxon>
    </lineage>
</organism>
<gene>
    <name evidence="2" type="ORF">E2C01_004806</name>
</gene>
<evidence type="ECO:0000313" key="2">
    <source>
        <dbReference type="EMBL" id="MPC12127.1"/>
    </source>
</evidence>
<accession>A0A5B7CQM8</accession>
<proteinExistence type="predicted"/>
<dbReference type="AlphaFoldDB" id="A0A5B7CQM8"/>
<evidence type="ECO:0000256" key="1">
    <source>
        <dbReference type="SAM" id="MobiDB-lite"/>
    </source>
</evidence>
<feature type="compositionally biased region" description="Basic and acidic residues" evidence="1">
    <location>
        <begin position="101"/>
        <end position="117"/>
    </location>
</feature>
<dbReference type="Proteomes" id="UP000324222">
    <property type="component" value="Unassembled WGS sequence"/>
</dbReference>
<reference evidence="2 3" key="1">
    <citation type="submission" date="2019-05" db="EMBL/GenBank/DDBJ databases">
        <title>Another draft genome of Portunus trituberculatus and its Hox gene families provides insights of decapod evolution.</title>
        <authorList>
            <person name="Jeong J.-H."/>
            <person name="Song I."/>
            <person name="Kim S."/>
            <person name="Choi T."/>
            <person name="Kim D."/>
            <person name="Ryu S."/>
            <person name="Kim W."/>
        </authorList>
    </citation>
    <scope>NUCLEOTIDE SEQUENCE [LARGE SCALE GENOMIC DNA]</scope>
    <source>
        <tissue evidence="2">Muscle</tissue>
    </source>
</reference>
<feature type="region of interest" description="Disordered" evidence="1">
    <location>
        <begin position="101"/>
        <end position="122"/>
    </location>
</feature>
<feature type="compositionally biased region" description="Basic and acidic residues" evidence="1">
    <location>
        <begin position="44"/>
        <end position="55"/>
    </location>
</feature>